<name>A0AAD1F8D6_PREIN</name>
<evidence type="ECO:0000313" key="2">
    <source>
        <dbReference type="EMBL" id="BAR97233.1"/>
    </source>
</evidence>
<reference evidence="2 3" key="1">
    <citation type="submission" date="2015-07" db="EMBL/GenBank/DDBJ databases">
        <title>Complete genome sequence of Prevotella intermedia strain 17-2.</title>
        <authorList>
            <person name="Nambu T."/>
        </authorList>
    </citation>
    <scope>NUCLEOTIDE SEQUENCE [LARGE SCALE GENOMIC DNA]</scope>
    <source>
        <strain evidence="2 3">17-2</strain>
    </source>
</reference>
<dbReference type="EMBL" id="AP014926">
    <property type="protein sequence ID" value="BAR96682.1"/>
    <property type="molecule type" value="Genomic_DNA"/>
</dbReference>
<protein>
    <submittedName>
        <fullName evidence="2">Uncharacterized protein</fullName>
    </submittedName>
</protein>
<dbReference type="AlphaFoldDB" id="A0AAD1F8D6"/>
<accession>A0AAD1F8D6</accession>
<sequence>MYFNEYLVSQRIRCNNKAMVDNLVFLINKVVVIKKSPISSFLFVKKSLPLKISCIFCLYFRKTP</sequence>
<evidence type="ECO:0000313" key="3">
    <source>
        <dbReference type="Proteomes" id="UP000067008"/>
    </source>
</evidence>
<gene>
    <name evidence="1" type="ORF">PI172_1954</name>
    <name evidence="2" type="ORF">PI172_2505</name>
</gene>
<dbReference type="EMBL" id="AP014926">
    <property type="protein sequence ID" value="BAR97233.1"/>
    <property type="molecule type" value="Genomic_DNA"/>
</dbReference>
<dbReference type="Proteomes" id="UP000067008">
    <property type="component" value="Chromosome 1"/>
</dbReference>
<proteinExistence type="predicted"/>
<organism evidence="2 3">
    <name type="scientific">Prevotella intermedia</name>
    <dbReference type="NCBI Taxonomy" id="28131"/>
    <lineage>
        <taxon>Bacteria</taxon>
        <taxon>Pseudomonadati</taxon>
        <taxon>Bacteroidota</taxon>
        <taxon>Bacteroidia</taxon>
        <taxon>Bacteroidales</taxon>
        <taxon>Prevotellaceae</taxon>
        <taxon>Prevotella</taxon>
    </lineage>
</organism>
<evidence type="ECO:0000313" key="1">
    <source>
        <dbReference type="EMBL" id="BAR96682.1"/>
    </source>
</evidence>